<protein>
    <submittedName>
        <fullName evidence="1">Uncharacterized protein</fullName>
    </submittedName>
</protein>
<accession>A0ABN3A024</accession>
<gene>
    <name evidence="1" type="ORF">GCM10009727_55830</name>
</gene>
<evidence type="ECO:0000313" key="1">
    <source>
        <dbReference type="EMBL" id="GAA2151051.1"/>
    </source>
</evidence>
<keyword evidence="2" id="KW-1185">Reference proteome</keyword>
<proteinExistence type="predicted"/>
<evidence type="ECO:0000313" key="2">
    <source>
        <dbReference type="Proteomes" id="UP001501020"/>
    </source>
</evidence>
<dbReference type="RefSeq" id="WP_344273310.1">
    <property type="nucleotide sequence ID" value="NZ_BAAAMR010000056.1"/>
</dbReference>
<organism evidence="1 2">
    <name type="scientific">Actinomadura napierensis</name>
    <dbReference type="NCBI Taxonomy" id="267854"/>
    <lineage>
        <taxon>Bacteria</taxon>
        <taxon>Bacillati</taxon>
        <taxon>Actinomycetota</taxon>
        <taxon>Actinomycetes</taxon>
        <taxon>Streptosporangiales</taxon>
        <taxon>Thermomonosporaceae</taxon>
        <taxon>Actinomadura</taxon>
    </lineage>
</organism>
<dbReference type="Proteomes" id="UP001501020">
    <property type="component" value="Unassembled WGS sequence"/>
</dbReference>
<sequence length="90" mass="10415">MVLLLSNSIAQTRTVRLRDLENAPNVLDGYTHKYVVITHKARWRPDREIPQFCSVVERLEPKGWEPVSWNLGARRSTVVLRRHAPAPDTE</sequence>
<reference evidence="1 2" key="1">
    <citation type="journal article" date="2019" name="Int. J. Syst. Evol. Microbiol.">
        <title>The Global Catalogue of Microorganisms (GCM) 10K type strain sequencing project: providing services to taxonomists for standard genome sequencing and annotation.</title>
        <authorList>
            <consortium name="The Broad Institute Genomics Platform"/>
            <consortium name="The Broad Institute Genome Sequencing Center for Infectious Disease"/>
            <person name="Wu L."/>
            <person name="Ma J."/>
        </authorList>
    </citation>
    <scope>NUCLEOTIDE SEQUENCE [LARGE SCALE GENOMIC DNA]</scope>
    <source>
        <strain evidence="1 2">JCM 13850</strain>
    </source>
</reference>
<comment type="caution">
    <text evidence="1">The sequence shown here is derived from an EMBL/GenBank/DDBJ whole genome shotgun (WGS) entry which is preliminary data.</text>
</comment>
<name>A0ABN3A024_9ACTN</name>
<dbReference type="EMBL" id="BAAAMR010000056">
    <property type="protein sequence ID" value="GAA2151051.1"/>
    <property type="molecule type" value="Genomic_DNA"/>
</dbReference>